<accession>R4YJ93</accession>
<dbReference type="HOGENOM" id="CLU_841544_0_0_6"/>
<sequence length="330" mass="38107">MKLRFSRSSLNLIIFTCIILIGWASIDANINKQHTEDSRKTEIIVLPALSELQQQTWSSREGVQVIWQTRLDTDLHIRIRGQEPKPSNTESTNTNNPLNSTVVSWQRDYWQWDINIGEDFELGLSKLSQQIKDFPTTLKGQPATIVLQGPWSSDIARLTSARLIKSLELKPLTSFAATTNATRAADSTEVRTCPWQPVSAQYWLQDQLANTHYSRANIDAKQWWLSKWPKFASINEQSLHTWKQTFVQQWQLNWQNPATQFDILADLAYYRLPQNYLLEGYWGINALDVKQLEMYLSQCQVQEPMLKPVLETEPAEHLGSIPHGEKEKQQ</sequence>
<feature type="region of interest" description="Disordered" evidence="1">
    <location>
        <begin position="78"/>
        <end position="98"/>
    </location>
</feature>
<dbReference type="STRING" id="698738.OLEAN_C00550"/>
<dbReference type="KEGG" id="oai:OLEAN_C00550"/>
<gene>
    <name evidence="2" type="ORF">OLEAN_C00550</name>
</gene>
<keyword evidence="3" id="KW-1185">Reference proteome</keyword>
<evidence type="ECO:0000256" key="1">
    <source>
        <dbReference type="SAM" id="MobiDB-lite"/>
    </source>
</evidence>
<reference evidence="2 3" key="1">
    <citation type="journal article" date="2013" name="Nat. Commun.">
        <title>Genome sequence and functional genomic analysis of the oil-degrading bacterium Oleispira antarctica.</title>
        <authorList>
            <person name="Kube M."/>
            <person name="Chernikova T.N."/>
            <person name="Al-Ramahi Y."/>
            <person name="Beloqui A."/>
            <person name="Lopez-Cortez N."/>
            <person name="Guazzaroni M.E."/>
            <person name="Heipieper H.J."/>
            <person name="Klages S."/>
            <person name="Kotsyurbenko O.R."/>
            <person name="Langer I."/>
            <person name="Nechitaylo T.Y."/>
            <person name="Lunsdorf H."/>
            <person name="Fernandez M."/>
            <person name="Juarez S."/>
            <person name="Ciordia S."/>
            <person name="Singer A."/>
            <person name="Kagan O."/>
            <person name="Egorova O."/>
            <person name="Petit P.A."/>
            <person name="Stogios P."/>
            <person name="Kim Y."/>
            <person name="Tchigvintsev A."/>
            <person name="Flick R."/>
            <person name="Denaro R."/>
            <person name="Genovese M."/>
            <person name="Albar J.P."/>
            <person name="Reva O.N."/>
            <person name="Martinez-Gomariz M."/>
            <person name="Tran H."/>
            <person name="Ferrer M."/>
            <person name="Savchenko A."/>
            <person name="Yakunin A.F."/>
            <person name="Yakimov M.M."/>
            <person name="Golyshina O.V."/>
            <person name="Reinhardt R."/>
            <person name="Golyshin P.N."/>
        </authorList>
    </citation>
    <scope>NUCLEOTIDE SEQUENCE [LARGE SCALE GENOMIC DNA]</scope>
</reference>
<dbReference type="EMBL" id="FO203512">
    <property type="protein sequence ID" value="CCK74231.1"/>
    <property type="molecule type" value="Genomic_DNA"/>
</dbReference>
<evidence type="ECO:0000313" key="3">
    <source>
        <dbReference type="Proteomes" id="UP000032749"/>
    </source>
</evidence>
<dbReference type="AlphaFoldDB" id="R4YJ93"/>
<feature type="compositionally biased region" description="Low complexity" evidence="1">
    <location>
        <begin position="86"/>
        <end position="98"/>
    </location>
</feature>
<protein>
    <submittedName>
        <fullName evidence="2">Uncharacterized protein</fullName>
    </submittedName>
</protein>
<proteinExistence type="predicted"/>
<organism evidence="2 3">
    <name type="scientific">Oleispira antarctica RB-8</name>
    <dbReference type="NCBI Taxonomy" id="698738"/>
    <lineage>
        <taxon>Bacteria</taxon>
        <taxon>Pseudomonadati</taxon>
        <taxon>Pseudomonadota</taxon>
        <taxon>Gammaproteobacteria</taxon>
        <taxon>Oceanospirillales</taxon>
        <taxon>Oceanospirillaceae</taxon>
        <taxon>Oleispira</taxon>
    </lineage>
</organism>
<evidence type="ECO:0000313" key="2">
    <source>
        <dbReference type="EMBL" id="CCK74231.1"/>
    </source>
</evidence>
<dbReference type="Proteomes" id="UP000032749">
    <property type="component" value="Chromosome"/>
</dbReference>
<name>R4YJ93_OLEAN</name>